<dbReference type="AlphaFoldDB" id="A0A4S3B888"/>
<gene>
    <name evidence="1" type="ORF">ESZ54_00005</name>
</gene>
<name>A0A4S3B888_9ENTE</name>
<sequence>MLSETMVAGTVILNKQNGDKEFLVKEDHGKFNFLTVTIDSEFTSLACILKELKTFVQLNTREMELEELTNLTIGTDSMPLFVFSLDEEESNALPDSFYWKKPSTIRDEVLEKITVSGVPFFS</sequence>
<evidence type="ECO:0000313" key="2">
    <source>
        <dbReference type="Proteomes" id="UP000310506"/>
    </source>
</evidence>
<reference evidence="1 2" key="1">
    <citation type="submission" date="2019-01" db="EMBL/GenBank/DDBJ databases">
        <title>Vagococcus silagei sp. nov. isolated from brewer's grain.</title>
        <authorList>
            <person name="Guu J.-R."/>
        </authorList>
    </citation>
    <scope>NUCLEOTIDE SEQUENCE [LARGE SCALE GENOMIC DNA]</scope>
    <source>
        <strain evidence="1 2">2B-2</strain>
    </source>
</reference>
<protein>
    <submittedName>
        <fullName evidence="1">Uncharacterized protein</fullName>
    </submittedName>
</protein>
<dbReference type="Proteomes" id="UP000310506">
    <property type="component" value="Unassembled WGS sequence"/>
</dbReference>
<keyword evidence="2" id="KW-1185">Reference proteome</keyword>
<comment type="caution">
    <text evidence="1">The sequence shown here is derived from an EMBL/GenBank/DDBJ whole genome shotgun (WGS) entry which is preliminary data.</text>
</comment>
<dbReference type="OrthoDB" id="2156448at2"/>
<organism evidence="1 2">
    <name type="scientific">Vagococcus silagei</name>
    <dbReference type="NCBI Taxonomy" id="2508885"/>
    <lineage>
        <taxon>Bacteria</taxon>
        <taxon>Bacillati</taxon>
        <taxon>Bacillota</taxon>
        <taxon>Bacilli</taxon>
        <taxon>Lactobacillales</taxon>
        <taxon>Enterococcaceae</taxon>
        <taxon>Vagococcus</taxon>
    </lineage>
</organism>
<proteinExistence type="predicted"/>
<evidence type="ECO:0000313" key="1">
    <source>
        <dbReference type="EMBL" id="THB62233.1"/>
    </source>
</evidence>
<dbReference type="EMBL" id="SDGV01000001">
    <property type="protein sequence ID" value="THB62233.1"/>
    <property type="molecule type" value="Genomic_DNA"/>
</dbReference>
<accession>A0A4S3B888</accession>